<sequence length="81" mass="9468">MMLVVAKGPCSYEEIKIVVGVEYPTFREACFAIGFLHDGREYIKAIKEANNWVSSHYLRKLFVTMLISNRINRPNHVWQHT</sequence>
<evidence type="ECO:0000313" key="3">
    <source>
        <dbReference type="Proteomes" id="UP000008827"/>
    </source>
</evidence>
<proteinExistence type="predicted"/>
<gene>
    <name evidence="1" type="ORF">GLYMA_18G196600</name>
</gene>
<dbReference type="Proteomes" id="UP000008827">
    <property type="component" value="Chromosome 18"/>
</dbReference>
<dbReference type="AlphaFoldDB" id="A0A0R0F269"/>
<dbReference type="OrthoDB" id="1751583at2759"/>
<reference evidence="1" key="3">
    <citation type="submission" date="2018-07" db="EMBL/GenBank/DDBJ databases">
        <title>WGS assembly of Glycine max.</title>
        <authorList>
            <person name="Schmutz J."/>
            <person name="Cannon S."/>
            <person name="Schlueter J."/>
            <person name="Ma J."/>
            <person name="Mitros T."/>
            <person name="Nelson W."/>
            <person name="Hyten D."/>
            <person name="Song Q."/>
            <person name="Thelen J."/>
            <person name="Cheng J."/>
            <person name="Xu D."/>
            <person name="Hellsten U."/>
            <person name="May G."/>
            <person name="Yu Y."/>
            <person name="Sakurai T."/>
            <person name="Umezawa T."/>
            <person name="Bhattacharyya M."/>
            <person name="Sandhu D."/>
            <person name="Valliyodan B."/>
            <person name="Lindquist E."/>
            <person name="Peto M."/>
            <person name="Grant D."/>
            <person name="Shu S."/>
            <person name="Goodstein D."/>
            <person name="Barry K."/>
            <person name="Futrell-Griggs M."/>
            <person name="Abernathy B."/>
            <person name="Du J."/>
            <person name="Tian Z."/>
            <person name="Zhu L."/>
            <person name="Gill N."/>
            <person name="Joshi T."/>
            <person name="Libault M."/>
            <person name="Sethuraman A."/>
            <person name="Zhang X."/>
            <person name="Shinozaki K."/>
            <person name="Nguyen H."/>
            <person name="Wing R."/>
            <person name="Cregan P."/>
            <person name="Specht J."/>
            <person name="Grimwood J."/>
            <person name="Rokhsar D."/>
            <person name="Stacey G."/>
            <person name="Shoemaker R."/>
            <person name="Jackson S."/>
        </authorList>
    </citation>
    <scope>NUCLEOTIDE SEQUENCE</scope>
    <source>
        <tissue evidence="1">Callus</tissue>
    </source>
</reference>
<reference evidence="2" key="2">
    <citation type="submission" date="2018-02" db="UniProtKB">
        <authorList>
            <consortium name="EnsemblPlants"/>
        </authorList>
    </citation>
    <scope>IDENTIFICATION</scope>
    <source>
        <strain evidence="2">Williams 82</strain>
    </source>
</reference>
<dbReference type="EMBL" id="CM000851">
    <property type="protein sequence ID" value="KRH00158.1"/>
    <property type="molecule type" value="Genomic_DNA"/>
</dbReference>
<evidence type="ECO:0000313" key="2">
    <source>
        <dbReference type="EnsemblPlants" id="KRH00158"/>
    </source>
</evidence>
<evidence type="ECO:0000313" key="1">
    <source>
        <dbReference type="EMBL" id="KRH00158.1"/>
    </source>
</evidence>
<organism evidence="1">
    <name type="scientific">Glycine max</name>
    <name type="common">Soybean</name>
    <name type="synonym">Glycine hispida</name>
    <dbReference type="NCBI Taxonomy" id="3847"/>
    <lineage>
        <taxon>Eukaryota</taxon>
        <taxon>Viridiplantae</taxon>
        <taxon>Streptophyta</taxon>
        <taxon>Embryophyta</taxon>
        <taxon>Tracheophyta</taxon>
        <taxon>Spermatophyta</taxon>
        <taxon>Magnoliopsida</taxon>
        <taxon>eudicotyledons</taxon>
        <taxon>Gunneridae</taxon>
        <taxon>Pentapetalae</taxon>
        <taxon>rosids</taxon>
        <taxon>fabids</taxon>
        <taxon>Fabales</taxon>
        <taxon>Fabaceae</taxon>
        <taxon>Papilionoideae</taxon>
        <taxon>50 kb inversion clade</taxon>
        <taxon>NPAAA clade</taxon>
        <taxon>indigoferoid/millettioid clade</taxon>
        <taxon>Phaseoleae</taxon>
        <taxon>Glycine</taxon>
        <taxon>Glycine subgen. Soja</taxon>
    </lineage>
</organism>
<dbReference type="OMA" id="EDYREHI"/>
<name>A0A0R0F269_SOYBN</name>
<dbReference type="Gramene" id="KRH00158">
    <property type="protein sequence ID" value="KRH00158"/>
    <property type="gene ID" value="GLYMA_18G196600"/>
</dbReference>
<reference evidence="1 2" key="1">
    <citation type="journal article" date="2010" name="Nature">
        <title>Genome sequence of the palaeopolyploid soybean.</title>
        <authorList>
            <person name="Schmutz J."/>
            <person name="Cannon S.B."/>
            <person name="Schlueter J."/>
            <person name="Ma J."/>
            <person name="Mitros T."/>
            <person name="Nelson W."/>
            <person name="Hyten D.L."/>
            <person name="Song Q."/>
            <person name="Thelen J.J."/>
            <person name="Cheng J."/>
            <person name="Xu D."/>
            <person name="Hellsten U."/>
            <person name="May G.D."/>
            <person name="Yu Y."/>
            <person name="Sakurai T."/>
            <person name="Umezawa T."/>
            <person name="Bhattacharyya M.K."/>
            <person name="Sandhu D."/>
            <person name="Valliyodan B."/>
            <person name="Lindquist E."/>
            <person name="Peto M."/>
            <person name="Grant D."/>
            <person name="Shu S."/>
            <person name="Goodstein D."/>
            <person name="Barry K."/>
            <person name="Futrell-Griggs M."/>
            <person name="Abernathy B."/>
            <person name="Du J."/>
            <person name="Tian Z."/>
            <person name="Zhu L."/>
            <person name="Gill N."/>
            <person name="Joshi T."/>
            <person name="Libault M."/>
            <person name="Sethuraman A."/>
            <person name="Zhang X.-C."/>
            <person name="Shinozaki K."/>
            <person name="Nguyen H.T."/>
            <person name="Wing R.A."/>
            <person name="Cregan P."/>
            <person name="Specht J."/>
            <person name="Grimwood J."/>
            <person name="Rokhsar D."/>
            <person name="Stacey G."/>
            <person name="Shoemaker R.C."/>
            <person name="Jackson S.A."/>
        </authorList>
    </citation>
    <scope>NUCLEOTIDE SEQUENCE [LARGE SCALE GENOMIC DNA]</scope>
    <source>
        <strain evidence="2">cv. Williams 82</strain>
        <tissue evidence="1">Callus</tissue>
    </source>
</reference>
<accession>A0A0R0F269</accession>
<dbReference type="InParanoid" id="A0A0R0F269"/>
<protein>
    <submittedName>
        <fullName evidence="1 2">Uncharacterized protein</fullName>
    </submittedName>
</protein>
<dbReference type="EnsemblPlants" id="KRH00158">
    <property type="protein sequence ID" value="KRH00158"/>
    <property type="gene ID" value="GLYMA_18G196600"/>
</dbReference>
<keyword evidence="3" id="KW-1185">Reference proteome</keyword>
<dbReference type="SMR" id="A0A0R0F269"/>